<organism evidence="1 2">
    <name type="scientific">Fusarium austroafricanum</name>
    <dbReference type="NCBI Taxonomy" id="2364996"/>
    <lineage>
        <taxon>Eukaryota</taxon>
        <taxon>Fungi</taxon>
        <taxon>Dikarya</taxon>
        <taxon>Ascomycota</taxon>
        <taxon>Pezizomycotina</taxon>
        <taxon>Sordariomycetes</taxon>
        <taxon>Hypocreomycetidae</taxon>
        <taxon>Hypocreales</taxon>
        <taxon>Nectriaceae</taxon>
        <taxon>Fusarium</taxon>
        <taxon>Fusarium concolor species complex</taxon>
    </lineage>
</organism>
<dbReference type="EMBL" id="JAADJG010000024">
    <property type="protein sequence ID" value="KAF4457419.1"/>
    <property type="molecule type" value="Genomic_DNA"/>
</dbReference>
<dbReference type="AlphaFoldDB" id="A0A8H4KXH3"/>
<comment type="caution">
    <text evidence="1">The sequence shown here is derived from an EMBL/GenBank/DDBJ whole genome shotgun (WGS) entry which is preliminary data.</text>
</comment>
<sequence length="141" mass="15871">MPSNNAPKSASHRPVSGGSTRILPQQSYIDFGACVMPICSSRIFRVVPILCPLPVRKLLTKSEYLMLSDVLDSTDWVSELSDEWSLGQTIEFPDTDSKLSTHAFGYELILRVKYESEPNVIIHHFDDHDTANAAQFKNKEM</sequence>
<keyword evidence="2" id="KW-1185">Reference proteome</keyword>
<evidence type="ECO:0000313" key="2">
    <source>
        <dbReference type="Proteomes" id="UP000605986"/>
    </source>
</evidence>
<dbReference type="Proteomes" id="UP000605986">
    <property type="component" value="Unassembled WGS sequence"/>
</dbReference>
<protein>
    <submittedName>
        <fullName evidence="1">Uncharacterized protein</fullName>
    </submittedName>
</protein>
<gene>
    <name evidence="1" type="ORF">F53441_660</name>
</gene>
<name>A0A8H4KXH3_9HYPO</name>
<accession>A0A8H4KXH3</accession>
<evidence type="ECO:0000313" key="1">
    <source>
        <dbReference type="EMBL" id="KAF4457419.1"/>
    </source>
</evidence>
<proteinExistence type="predicted"/>
<reference evidence="1" key="1">
    <citation type="submission" date="2020-01" db="EMBL/GenBank/DDBJ databases">
        <title>Identification and distribution of gene clusters putatively required for synthesis of sphingolipid metabolism inhibitors in phylogenetically diverse species of the filamentous fungus Fusarium.</title>
        <authorList>
            <person name="Kim H.-S."/>
            <person name="Busman M."/>
            <person name="Brown D.W."/>
            <person name="Divon H."/>
            <person name="Uhlig S."/>
            <person name="Proctor R.H."/>
        </authorList>
    </citation>
    <scope>NUCLEOTIDE SEQUENCE</scope>
    <source>
        <strain evidence="1">NRRL 53441</strain>
    </source>
</reference>